<proteinExistence type="inferred from homology"/>
<dbReference type="GO" id="GO:0006508">
    <property type="term" value="P:proteolysis"/>
    <property type="evidence" value="ECO:0007669"/>
    <property type="project" value="UniProtKB-KW"/>
</dbReference>
<dbReference type="RefSeq" id="WP_406786499.1">
    <property type="nucleotide sequence ID" value="NZ_JBJIAA010000004.1"/>
</dbReference>
<name>A0ABW8TBB3_9CLOT</name>
<sequence>MSNETKLQERTIFEIKKPRMYKVIIYNDDYTTMDFVVEVLVNVFSKNVPEAVKIMFNVHKNGSGVAGIYSYDIAATKIKQTQDMASKSGYPLKLTMEGV</sequence>
<evidence type="ECO:0000313" key="4">
    <source>
        <dbReference type="Proteomes" id="UP001623592"/>
    </source>
</evidence>
<comment type="similarity">
    <text evidence="1">Belongs to the ClpS family.</text>
</comment>
<comment type="subunit">
    <text evidence="1">Binds to the N-terminal domain of the chaperone ClpA.</text>
</comment>
<comment type="function">
    <text evidence="1">Involved in the modulation of the specificity of the ClpAP-mediated ATP-dependent protein degradation.</text>
</comment>
<dbReference type="PANTHER" id="PTHR33473">
    <property type="entry name" value="ATP-DEPENDENT CLP PROTEASE ADAPTER PROTEIN CLPS1, CHLOROPLASTIC"/>
    <property type="match status" value="1"/>
</dbReference>
<evidence type="ECO:0000313" key="3">
    <source>
        <dbReference type="EMBL" id="MFL0249828.1"/>
    </source>
</evidence>
<evidence type="ECO:0000256" key="1">
    <source>
        <dbReference type="HAMAP-Rule" id="MF_00302"/>
    </source>
</evidence>
<keyword evidence="4" id="KW-1185">Reference proteome</keyword>
<keyword evidence="3" id="KW-0645">Protease</keyword>
<dbReference type="GO" id="GO:0008233">
    <property type="term" value="F:peptidase activity"/>
    <property type="evidence" value="ECO:0007669"/>
    <property type="project" value="UniProtKB-KW"/>
</dbReference>
<reference evidence="3 4" key="1">
    <citation type="submission" date="2024-11" db="EMBL/GenBank/DDBJ databases">
        <authorList>
            <person name="Heng Y.C."/>
            <person name="Lim A.C.H."/>
            <person name="Lee J.K.Y."/>
            <person name="Kittelmann S."/>
        </authorList>
    </citation>
    <scope>NUCLEOTIDE SEQUENCE [LARGE SCALE GENOMIC DNA]</scope>
    <source>
        <strain evidence="3 4">WILCCON 0114</strain>
    </source>
</reference>
<evidence type="ECO:0000259" key="2">
    <source>
        <dbReference type="Pfam" id="PF02617"/>
    </source>
</evidence>
<dbReference type="Gene3D" id="3.30.1390.10">
    <property type="match status" value="1"/>
</dbReference>
<dbReference type="Pfam" id="PF02617">
    <property type="entry name" value="ClpS"/>
    <property type="match status" value="1"/>
</dbReference>
<dbReference type="PANTHER" id="PTHR33473:SF19">
    <property type="entry name" value="ATP-DEPENDENT CLP PROTEASE ADAPTER PROTEIN CLPS"/>
    <property type="match status" value="1"/>
</dbReference>
<keyword evidence="3" id="KW-0378">Hydrolase</keyword>
<feature type="domain" description="Adaptor protein ClpS core" evidence="2">
    <location>
        <begin position="16"/>
        <end position="95"/>
    </location>
</feature>
<comment type="caution">
    <text evidence="3">The sequence shown here is derived from an EMBL/GenBank/DDBJ whole genome shotgun (WGS) entry which is preliminary data.</text>
</comment>
<dbReference type="InterPro" id="IPR022935">
    <property type="entry name" value="ClpS"/>
</dbReference>
<dbReference type="InterPro" id="IPR014719">
    <property type="entry name" value="Ribosomal_bL12_C/ClpS-like"/>
</dbReference>
<dbReference type="HAMAP" id="MF_00302">
    <property type="entry name" value="ClpS"/>
    <property type="match status" value="1"/>
</dbReference>
<dbReference type="SUPFAM" id="SSF54736">
    <property type="entry name" value="ClpS-like"/>
    <property type="match status" value="1"/>
</dbReference>
<organism evidence="3 4">
    <name type="scientific">Clostridium neuense</name>
    <dbReference type="NCBI Taxonomy" id="1728934"/>
    <lineage>
        <taxon>Bacteria</taxon>
        <taxon>Bacillati</taxon>
        <taxon>Bacillota</taxon>
        <taxon>Clostridia</taxon>
        <taxon>Eubacteriales</taxon>
        <taxon>Clostridiaceae</taxon>
        <taxon>Clostridium</taxon>
    </lineage>
</organism>
<protein>
    <recommendedName>
        <fullName evidence="1">ATP-dependent Clp protease adapter protein ClpS</fullName>
    </recommendedName>
</protein>
<gene>
    <name evidence="1" type="primary">clpS</name>
    <name evidence="3" type="ORF">ACJDT4_05290</name>
</gene>
<dbReference type="EMBL" id="JBJIAA010000004">
    <property type="protein sequence ID" value="MFL0249828.1"/>
    <property type="molecule type" value="Genomic_DNA"/>
</dbReference>
<dbReference type="Proteomes" id="UP001623592">
    <property type="component" value="Unassembled WGS sequence"/>
</dbReference>
<accession>A0ABW8TBB3</accession>
<dbReference type="InterPro" id="IPR003769">
    <property type="entry name" value="ClpS_core"/>
</dbReference>